<reference evidence="2" key="1">
    <citation type="journal article" date="2021" name="Int. J. Syst. Evol. Microbiol.">
        <title>Actinocatenispora comari sp. nov., an endophytic actinomycete isolated from aerial parts of Comarum salesowianum.</title>
        <authorList>
            <person name="Oyunbileg N."/>
            <person name="Iizaka Y."/>
            <person name="Hamada M."/>
            <person name="Davaapurev B.O."/>
            <person name="Fukumoto A."/>
            <person name="Tsetseg B."/>
            <person name="Kato F."/>
            <person name="Tamura T."/>
            <person name="Batkhuu J."/>
            <person name="Anzai Y."/>
        </authorList>
    </citation>
    <scope>NUCLEOTIDE SEQUENCE [LARGE SCALE GENOMIC DNA]</scope>
    <source>
        <strain evidence="2">NUM-2625</strain>
    </source>
</reference>
<dbReference type="Proteomes" id="UP000614996">
    <property type="component" value="Unassembled WGS sequence"/>
</dbReference>
<organism evidence="1 2">
    <name type="scientific">Actinocatenispora comari</name>
    <dbReference type="NCBI Taxonomy" id="2807577"/>
    <lineage>
        <taxon>Bacteria</taxon>
        <taxon>Bacillati</taxon>
        <taxon>Actinomycetota</taxon>
        <taxon>Actinomycetes</taxon>
        <taxon>Micromonosporales</taxon>
        <taxon>Micromonosporaceae</taxon>
        <taxon>Actinocatenispora</taxon>
    </lineage>
</organism>
<dbReference type="EMBL" id="BOPO01000084">
    <property type="protein sequence ID" value="GIL29105.1"/>
    <property type="molecule type" value="Genomic_DNA"/>
</dbReference>
<proteinExistence type="predicted"/>
<evidence type="ECO:0000313" key="2">
    <source>
        <dbReference type="Proteomes" id="UP000614996"/>
    </source>
</evidence>
<dbReference type="AlphaFoldDB" id="A0A8J4AGF9"/>
<keyword evidence="2" id="KW-1185">Reference proteome</keyword>
<name>A0A8J4AGF9_9ACTN</name>
<dbReference type="RefSeq" id="WP_207126785.1">
    <property type="nucleotide sequence ID" value="NZ_BOPO01000084.1"/>
</dbReference>
<protein>
    <submittedName>
        <fullName evidence="1">Uncharacterized protein</fullName>
    </submittedName>
</protein>
<evidence type="ECO:0000313" key="1">
    <source>
        <dbReference type="EMBL" id="GIL29105.1"/>
    </source>
</evidence>
<accession>A0A8J4AGF9</accession>
<gene>
    <name evidence="1" type="ORF">NUM_43590</name>
</gene>
<sequence length="291" mass="31057">MPDSTPIPAGLHHLPTHGGRAVPIATARHTDGQPVFGRLDGPRLQACLAGRLCGICGTSLTNQPTVVVLARPIDVRYGVVAEPGAHPACAAYTRTACPMIAGHLATYRANPATRRRCQQPDCFCQTDDRQPGTDRRAGHGAHRWLEIRLDTRQYHTRAVARRAEDIGVLLTAQLMAAARRVRSISPPHITNDHDPALPILHTSLQAAIRMEMLTAAPASRAVQAQAARTVKQLTADQGDLLLCGGPSTSGRFVALARAAARAAYQPGGVTVLGMHLCRQAHPGCPNRDSPL</sequence>
<comment type="caution">
    <text evidence="1">The sequence shown here is derived from an EMBL/GenBank/DDBJ whole genome shotgun (WGS) entry which is preliminary data.</text>
</comment>